<dbReference type="InterPro" id="IPR029063">
    <property type="entry name" value="SAM-dependent_MTases_sf"/>
</dbReference>
<proteinExistence type="predicted"/>
<dbReference type="STRING" id="409849.ENSPMGP00000006536"/>
<dbReference type="PANTHER" id="PTHR45036">
    <property type="entry name" value="METHYLTRANSFERASE LIKE 7B"/>
    <property type="match status" value="1"/>
</dbReference>
<keyword evidence="3" id="KW-1185">Reference proteome</keyword>
<reference evidence="2" key="1">
    <citation type="submission" date="2025-08" db="UniProtKB">
        <authorList>
            <consortium name="Ensembl"/>
        </authorList>
    </citation>
    <scope>IDENTIFICATION</scope>
</reference>
<evidence type="ECO:0000313" key="3">
    <source>
        <dbReference type="Proteomes" id="UP000261520"/>
    </source>
</evidence>
<dbReference type="Ensembl" id="ENSPMGT00000006953.1">
    <property type="protein sequence ID" value="ENSPMGP00000006536.1"/>
    <property type="gene ID" value="ENSPMGG00000005488.1"/>
</dbReference>
<feature type="domain" description="Methyltransferase type 11" evidence="1">
    <location>
        <begin position="93"/>
        <end position="190"/>
    </location>
</feature>
<dbReference type="InterPro" id="IPR052356">
    <property type="entry name" value="Thiol_S-MT"/>
</dbReference>
<dbReference type="AlphaFoldDB" id="A0A3B3ZQC8"/>
<dbReference type="PANTHER" id="PTHR45036:SF1">
    <property type="entry name" value="METHYLTRANSFERASE LIKE 7A"/>
    <property type="match status" value="1"/>
</dbReference>
<dbReference type="CDD" id="cd02440">
    <property type="entry name" value="AdoMet_MTases"/>
    <property type="match status" value="1"/>
</dbReference>
<sequence>MNERHLVECDPHSTGLANYTKSVIYFNPMSSVHKEQIHPEMETTGLTGAYRRLFALLSYNSTFIYNEKMHEFKRELFRNLPRFRSGDGTLRLLEIGCGSGANFQYYPDGCTVICIDPNVHFDRYLRKNMEENKHLCYEGFLVESGERLTHVEDASVDVVVCTLVLCSVRNVRKVLQEVRRVLRTGGAFYFLEHVVSECSSWLRFLQFVLNPLWSRLGEGCTLTRATWRDLEAAGFSHLHIQHISAPKMSTVITPHIMGYCIK</sequence>
<dbReference type="Proteomes" id="UP000261520">
    <property type="component" value="Unplaced"/>
</dbReference>
<protein>
    <recommendedName>
        <fullName evidence="1">Methyltransferase type 11 domain-containing protein</fullName>
    </recommendedName>
</protein>
<dbReference type="Pfam" id="PF08241">
    <property type="entry name" value="Methyltransf_11"/>
    <property type="match status" value="1"/>
</dbReference>
<dbReference type="SUPFAM" id="SSF53335">
    <property type="entry name" value="S-adenosyl-L-methionine-dependent methyltransferases"/>
    <property type="match status" value="1"/>
</dbReference>
<dbReference type="GO" id="GO:0008757">
    <property type="term" value="F:S-adenosylmethionine-dependent methyltransferase activity"/>
    <property type="evidence" value="ECO:0007669"/>
    <property type="project" value="InterPro"/>
</dbReference>
<evidence type="ECO:0000259" key="1">
    <source>
        <dbReference type="Pfam" id="PF08241"/>
    </source>
</evidence>
<dbReference type="Gene3D" id="3.40.50.150">
    <property type="entry name" value="Vaccinia Virus protein VP39"/>
    <property type="match status" value="1"/>
</dbReference>
<dbReference type="InterPro" id="IPR013216">
    <property type="entry name" value="Methyltransf_11"/>
</dbReference>
<organism evidence="2 3">
    <name type="scientific">Periophthalmus magnuspinnatus</name>
    <dbReference type="NCBI Taxonomy" id="409849"/>
    <lineage>
        <taxon>Eukaryota</taxon>
        <taxon>Metazoa</taxon>
        <taxon>Chordata</taxon>
        <taxon>Craniata</taxon>
        <taxon>Vertebrata</taxon>
        <taxon>Euteleostomi</taxon>
        <taxon>Actinopterygii</taxon>
        <taxon>Neopterygii</taxon>
        <taxon>Teleostei</taxon>
        <taxon>Neoteleostei</taxon>
        <taxon>Acanthomorphata</taxon>
        <taxon>Gobiaria</taxon>
        <taxon>Gobiiformes</taxon>
        <taxon>Gobioidei</taxon>
        <taxon>Gobiidae</taxon>
        <taxon>Oxudercinae</taxon>
        <taxon>Periophthalmus</taxon>
    </lineage>
</organism>
<evidence type="ECO:0000313" key="2">
    <source>
        <dbReference type="Ensembl" id="ENSPMGP00000006536.1"/>
    </source>
</evidence>
<name>A0A3B3ZQC8_9GOBI</name>
<reference evidence="2" key="2">
    <citation type="submission" date="2025-09" db="UniProtKB">
        <authorList>
            <consortium name="Ensembl"/>
        </authorList>
    </citation>
    <scope>IDENTIFICATION</scope>
</reference>
<accession>A0A3B3ZQC8</accession>